<reference evidence="1" key="1">
    <citation type="submission" date="2022-01" db="EMBL/GenBank/DDBJ databases">
        <title>Comparative genomics reveals a dynamic genome evolution in the ectomycorrhizal milk-cap (Lactarius) mushrooms.</title>
        <authorList>
            <consortium name="DOE Joint Genome Institute"/>
            <person name="Lebreton A."/>
            <person name="Tang N."/>
            <person name="Kuo A."/>
            <person name="LaButti K."/>
            <person name="Drula E."/>
            <person name="Barry K."/>
            <person name="Clum A."/>
            <person name="Lipzen A."/>
            <person name="Mousain D."/>
            <person name="Ng V."/>
            <person name="Wang R."/>
            <person name="Wang X."/>
            <person name="Dai Y."/>
            <person name="Henrissat B."/>
            <person name="Grigoriev I.V."/>
            <person name="Guerin-Laguette A."/>
            <person name="Yu F."/>
            <person name="Martin F.M."/>
        </authorList>
    </citation>
    <scope>NUCLEOTIDE SEQUENCE</scope>
    <source>
        <strain evidence="1">QP</strain>
    </source>
</reference>
<proteinExistence type="predicted"/>
<dbReference type="EMBL" id="JAKELL010000071">
    <property type="protein sequence ID" value="KAH8984850.1"/>
    <property type="molecule type" value="Genomic_DNA"/>
</dbReference>
<dbReference type="AlphaFoldDB" id="A0AAD4L9T2"/>
<comment type="caution">
    <text evidence="1">The sequence shown here is derived from an EMBL/GenBank/DDBJ whole genome shotgun (WGS) entry which is preliminary data.</text>
</comment>
<name>A0AAD4L9T2_9AGAM</name>
<organism evidence="1 2">
    <name type="scientific">Lactarius akahatsu</name>
    <dbReference type="NCBI Taxonomy" id="416441"/>
    <lineage>
        <taxon>Eukaryota</taxon>
        <taxon>Fungi</taxon>
        <taxon>Dikarya</taxon>
        <taxon>Basidiomycota</taxon>
        <taxon>Agaricomycotina</taxon>
        <taxon>Agaricomycetes</taxon>
        <taxon>Russulales</taxon>
        <taxon>Russulaceae</taxon>
        <taxon>Lactarius</taxon>
    </lineage>
</organism>
<gene>
    <name evidence="1" type="ORF">EDB92DRAFT_2116966</name>
</gene>
<sequence>MHDIPNLTSEVVIRHRSTIHLFRVPHIPHTHTGIPTDLHTLSSGSEFYTAKQLYACSPTVYLTCPGDARARGDTVVGLLKLVKLNYEYRLILNERISFGTIGRTGRGTMFRFVLSHPRDFVRFSAAVPPPPAVSASECINTLRNTPPILSMLQENARAIRVVLKPVEAITIAAHASAPIIHIHWRSATTTSLSAEPPNSVTPALGEAPRFDTVNEERLLLLRGQELFDAQPSIRFAVTATLSRKECLSVAGVIKTVIPKVLAKCKRVPLLPPRADPERSHRTLYFLPSFIL</sequence>
<dbReference type="Proteomes" id="UP001201163">
    <property type="component" value="Unassembled WGS sequence"/>
</dbReference>
<protein>
    <submittedName>
        <fullName evidence="1">Uncharacterized protein</fullName>
    </submittedName>
</protein>
<keyword evidence="2" id="KW-1185">Reference proteome</keyword>
<evidence type="ECO:0000313" key="1">
    <source>
        <dbReference type="EMBL" id="KAH8984850.1"/>
    </source>
</evidence>
<accession>A0AAD4L9T2</accession>
<evidence type="ECO:0000313" key="2">
    <source>
        <dbReference type="Proteomes" id="UP001201163"/>
    </source>
</evidence>